<dbReference type="InterPro" id="IPR051683">
    <property type="entry name" value="Enoyl-CoA_Hydratase/Isomerase"/>
</dbReference>
<dbReference type="EMBL" id="CP028901">
    <property type="protein sequence ID" value="AWB35474.1"/>
    <property type="molecule type" value="Genomic_DNA"/>
</dbReference>
<dbReference type="InterPro" id="IPR029045">
    <property type="entry name" value="ClpP/crotonase-like_dom_sf"/>
</dbReference>
<keyword evidence="3" id="KW-1185">Reference proteome</keyword>
<dbReference type="Gene3D" id="3.90.226.10">
    <property type="entry name" value="2-enoyl-CoA Hydratase, Chain A, domain 1"/>
    <property type="match status" value="1"/>
</dbReference>
<evidence type="ECO:0000256" key="1">
    <source>
        <dbReference type="ARBA" id="ARBA00005254"/>
    </source>
</evidence>
<dbReference type="InterPro" id="IPR001753">
    <property type="entry name" value="Enoyl-CoA_hydra/iso"/>
</dbReference>
<dbReference type="AlphaFoldDB" id="A0A2R4XNX2"/>
<dbReference type="InterPro" id="IPR014748">
    <property type="entry name" value="Enoyl-CoA_hydra_C"/>
</dbReference>
<evidence type="ECO:0000313" key="3">
    <source>
        <dbReference type="Proteomes" id="UP000244571"/>
    </source>
</evidence>
<dbReference type="PANTHER" id="PTHR42964">
    <property type="entry name" value="ENOYL-COA HYDRATASE"/>
    <property type="match status" value="1"/>
</dbReference>
<dbReference type="KEGG" id="boz:DBV39_18940"/>
<proteinExistence type="inferred from homology"/>
<dbReference type="GO" id="GO:0008300">
    <property type="term" value="P:isoprenoid catabolic process"/>
    <property type="evidence" value="ECO:0007669"/>
    <property type="project" value="TreeGrafter"/>
</dbReference>
<organism evidence="2 3">
    <name type="scientific">Orrella marina</name>
    <dbReference type="NCBI Taxonomy" id="2163011"/>
    <lineage>
        <taxon>Bacteria</taxon>
        <taxon>Pseudomonadati</taxon>
        <taxon>Pseudomonadota</taxon>
        <taxon>Betaproteobacteria</taxon>
        <taxon>Burkholderiales</taxon>
        <taxon>Alcaligenaceae</taxon>
        <taxon>Orrella</taxon>
    </lineage>
</organism>
<dbReference type="Gene3D" id="1.10.12.10">
    <property type="entry name" value="Lyase 2-enoyl-coa Hydratase, Chain A, domain 2"/>
    <property type="match status" value="1"/>
</dbReference>
<reference evidence="2 3" key="1">
    <citation type="submission" date="2018-04" db="EMBL/GenBank/DDBJ databases">
        <title>Bordetella sp. HZ20 isolated from seawater.</title>
        <authorList>
            <person name="Sun C."/>
        </authorList>
    </citation>
    <scope>NUCLEOTIDE SEQUENCE [LARGE SCALE GENOMIC DNA]</scope>
    <source>
        <strain evidence="2 3">HZ20</strain>
    </source>
</reference>
<dbReference type="PANTHER" id="PTHR42964:SF1">
    <property type="entry name" value="POLYKETIDE BIOSYNTHESIS ENOYL-COA HYDRATASE PKSH-RELATED"/>
    <property type="match status" value="1"/>
</dbReference>
<evidence type="ECO:0000313" key="2">
    <source>
        <dbReference type="EMBL" id="AWB35474.1"/>
    </source>
</evidence>
<name>A0A2R4XNX2_9BURK</name>
<dbReference type="GO" id="GO:0003824">
    <property type="term" value="F:catalytic activity"/>
    <property type="evidence" value="ECO:0007669"/>
    <property type="project" value="UniProtKB-ARBA"/>
</dbReference>
<dbReference type="RefSeq" id="WP_108622930.1">
    <property type="nucleotide sequence ID" value="NZ_CP028901.1"/>
</dbReference>
<dbReference type="Pfam" id="PF00378">
    <property type="entry name" value="ECH_1"/>
    <property type="match status" value="1"/>
</dbReference>
<dbReference type="Proteomes" id="UP000244571">
    <property type="component" value="Chromosome"/>
</dbReference>
<dbReference type="SUPFAM" id="SSF52096">
    <property type="entry name" value="ClpP/crotonase"/>
    <property type="match status" value="1"/>
</dbReference>
<gene>
    <name evidence="2" type="ORF">DBV39_18940</name>
</gene>
<protein>
    <submittedName>
        <fullName evidence="2">Enoyl-CoA hydratase</fullName>
    </submittedName>
</protein>
<dbReference type="OrthoDB" id="9807606at2"/>
<comment type="similarity">
    <text evidence="1">Belongs to the enoyl-CoA hydratase/isomerase family.</text>
</comment>
<sequence length="272" mass="29311">METKSGAVGNGTVLWEFDHRGVSTVTLNRPEVNNAYNGDMIGGLHEAMDLLGGMEGLRVVVLCGNGKHFQAGADLAWINAQGKLGPQANVDASRATGEAVRRLNELPVPTVAMVQGGCFGGGTGVIAACDVVVAADDAFFAITEARWGLMASIIFPQLVQAIGLRNVRRYALTCERFGADVAQRVGFVHEICPLDQLEATAEKIVDALVMNAPNAVSTTKQLTMKVAEAFLSDEDFDFLVQKHADTRRSDEAAEGTMSFLEKRKPKWYKPKN</sequence>
<accession>A0A2R4XNX2</accession>
<dbReference type="CDD" id="cd06558">
    <property type="entry name" value="crotonase-like"/>
    <property type="match status" value="1"/>
</dbReference>